<dbReference type="KEGG" id="vbr:A6E01_19355"/>
<gene>
    <name evidence="2" type="ORF">A6E01_19355</name>
</gene>
<name>A0AAN1CU64_9VIBR</name>
<evidence type="ECO:0000313" key="2">
    <source>
        <dbReference type="EMBL" id="ANO35373.1"/>
    </source>
</evidence>
<feature type="chain" id="PRO_5042888469" evidence="1">
    <location>
        <begin position="22"/>
        <end position="138"/>
    </location>
</feature>
<accession>A0AAN1CU64</accession>
<protein>
    <submittedName>
        <fullName evidence="2">Uncharacterized protein</fullName>
    </submittedName>
</protein>
<keyword evidence="2" id="KW-0614">Plasmid</keyword>
<keyword evidence="1" id="KW-0732">Signal</keyword>
<geneLocation type="plasmid" evidence="2 3">
    <name>unnamed1</name>
</geneLocation>
<dbReference type="EMBL" id="CP016179">
    <property type="protein sequence ID" value="ANO35373.1"/>
    <property type="molecule type" value="Genomic_DNA"/>
</dbReference>
<dbReference type="RefSeq" id="WP_065211135.1">
    <property type="nucleotide sequence ID" value="NZ_CP016179.1"/>
</dbReference>
<proteinExistence type="predicted"/>
<reference evidence="2 3" key="1">
    <citation type="submission" date="2016-06" db="EMBL/GenBank/DDBJ databases">
        <title>Adaptive Radiation by Waves of Gene Transfer Leads to Fine-Scale Resource Partitioning in Marine Microbes.</title>
        <authorList>
            <person name="Hehemann J.-H."/>
            <person name="Arevalo P."/>
            <person name="Datta M.S."/>
            <person name="Yu X."/>
            <person name="Corzett C."/>
            <person name="Henschel A."/>
            <person name="Preheim S.P."/>
            <person name="Timberlake S."/>
            <person name="Alm E.J."/>
            <person name="Polz M.F."/>
        </authorList>
    </citation>
    <scope>NUCLEOTIDE SEQUENCE [LARGE SCALE GENOMIC DNA]</scope>
    <source>
        <strain evidence="2 3">FF50</strain>
        <plasmid evidence="2 3">unnamed1</plasmid>
    </source>
</reference>
<feature type="signal peptide" evidence="1">
    <location>
        <begin position="1"/>
        <end position="21"/>
    </location>
</feature>
<dbReference type="AlphaFoldDB" id="A0AAN1CU64"/>
<sequence length="138" mass="15053">MKALRALKIVLMCVVAPFAVASQPVQLHGELNGYTRVVIDANYEQKNPLQKVVSLELPSSIQNVGQGINFVIYSTGYRLADLDAVSPEVLELLTLPVPLVNTTFVQVTVEQVIDVLIGHGFAIEVSDARRVITVVKKV</sequence>
<evidence type="ECO:0000256" key="1">
    <source>
        <dbReference type="SAM" id="SignalP"/>
    </source>
</evidence>
<organism evidence="2 3">
    <name type="scientific">Vibrio breoganii</name>
    <dbReference type="NCBI Taxonomy" id="553239"/>
    <lineage>
        <taxon>Bacteria</taxon>
        <taxon>Pseudomonadati</taxon>
        <taxon>Pseudomonadota</taxon>
        <taxon>Gammaproteobacteria</taxon>
        <taxon>Vibrionales</taxon>
        <taxon>Vibrionaceae</taxon>
        <taxon>Vibrio</taxon>
    </lineage>
</organism>
<evidence type="ECO:0000313" key="3">
    <source>
        <dbReference type="Proteomes" id="UP000092018"/>
    </source>
</evidence>
<dbReference type="Proteomes" id="UP000092018">
    <property type="component" value="Plasmid unnamed1"/>
</dbReference>